<dbReference type="PANTHER" id="PTHR46060:SF2">
    <property type="entry name" value="HISTONE-LYSINE N-METHYLTRANSFERASE SETMAR"/>
    <property type="match status" value="1"/>
</dbReference>
<dbReference type="Proteomes" id="UP000050761">
    <property type="component" value="Unassembled WGS sequence"/>
</dbReference>
<accession>A0A183G3Z3</accession>
<dbReference type="GO" id="GO:0003690">
    <property type="term" value="F:double-stranded DNA binding"/>
    <property type="evidence" value="ECO:0007669"/>
    <property type="project" value="TreeGrafter"/>
</dbReference>
<dbReference type="GO" id="GO:0005634">
    <property type="term" value="C:nucleus"/>
    <property type="evidence" value="ECO:0007669"/>
    <property type="project" value="TreeGrafter"/>
</dbReference>
<dbReference type="Pfam" id="PF01359">
    <property type="entry name" value="Transposase_1"/>
    <property type="match status" value="1"/>
</dbReference>
<accession>A0A3P8E914</accession>
<protein>
    <submittedName>
        <fullName evidence="4">Transposase</fullName>
    </submittedName>
</protein>
<dbReference type="Gene3D" id="3.30.420.10">
    <property type="entry name" value="Ribonuclease H-like superfamily/Ribonuclease H"/>
    <property type="match status" value="1"/>
</dbReference>
<dbReference type="GO" id="GO:0044774">
    <property type="term" value="P:mitotic DNA integrity checkpoint signaling"/>
    <property type="evidence" value="ECO:0007669"/>
    <property type="project" value="TreeGrafter"/>
</dbReference>
<dbReference type="GO" id="GO:0000793">
    <property type="term" value="C:condensed chromosome"/>
    <property type="evidence" value="ECO:0007669"/>
    <property type="project" value="TreeGrafter"/>
</dbReference>
<proteinExistence type="predicted"/>
<dbReference type="GO" id="GO:0042800">
    <property type="term" value="F:histone H3K4 methyltransferase activity"/>
    <property type="evidence" value="ECO:0007669"/>
    <property type="project" value="TreeGrafter"/>
</dbReference>
<dbReference type="OrthoDB" id="5838246at2759"/>
<dbReference type="GO" id="GO:0044547">
    <property type="term" value="F:DNA topoisomerase binding"/>
    <property type="evidence" value="ECO:0007669"/>
    <property type="project" value="TreeGrafter"/>
</dbReference>
<dbReference type="GO" id="GO:0003697">
    <property type="term" value="F:single-stranded DNA binding"/>
    <property type="evidence" value="ECO:0007669"/>
    <property type="project" value="TreeGrafter"/>
</dbReference>
<feature type="compositionally biased region" description="Polar residues" evidence="1">
    <location>
        <begin position="14"/>
        <end position="25"/>
    </location>
</feature>
<dbReference type="GO" id="GO:0006303">
    <property type="term" value="P:double-strand break repair via nonhomologous end joining"/>
    <property type="evidence" value="ECO:0007669"/>
    <property type="project" value="TreeGrafter"/>
</dbReference>
<gene>
    <name evidence="2" type="ORF">HPBE_LOCUS16185</name>
</gene>
<dbReference type="InterPro" id="IPR052709">
    <property type="entry name" value="Transposase-MT_Hybrid"/>
</dbReference>
<feature type="region of interest" description="Disordered" evidence="1">
    <location>
        <begin position="1"/>
        <end position="35"/>
    </location>
</feature>
<reference evidence="2 3" key="1">
    <citation type="submission" date="2018-11" db="EMBL/GenBank/DDBJ databases">
        <authorList>
            <consortium name="Pathogen Informatics"/>
        </authorList>
    </citation>
    <scope>NUCLEOTIDE SEQUENCE [LARGE SCALE GENOMIC DNA]</scope>
</reference>
<name>A0A183G3Z3_HELPZ</name>
<evidence type="ECO:0000313" key="3">
    <source>
        <dbReference type="Proteomes" id="UP000050761"/>
    </source>
</evidence>
<evidence type="ECO:0000313" key="4">
    <source>
        <dbReference type="WBParaSite" id="HPBE_0001618601-mRNA-1"/>
    </source>
</evidence>
<evidence type="ECO:0000256" key="1">
    <source>
        <dbReference type="SAM" id="MobiDB-lite"/>
    </source>
</evidence>
<feature type="region of interest" description="Disordered" evidence="1">
    <location>
        <begin position="253"/>
        <end position="274"/>
    </location>
</feature>
<dbReference type="AlphaFoldDB" id="A0A183G3Z3"/>
<organism evidence="3 4">
    <name type="scientific">Heligmosomoides polygyrus</name>
    <name type="common">Parasitic roundworm</name>
    <dbReference type="NCBI Taxonomy" id="6339"/>
    <lineage>
        <taxon>Eukaryota</taxon>
        <taxon>Metazoa</taxon>
        <taxon>Ecdysozoa</taxon>
        <taxon>Nematoda</taxon>
        <taxon>Chromadorea</taxon>
        <taxon>Rhabditida</taxon>
        <taxon>Rhabditina</taxon>
        <taxon>Rhabditomorpha</taxon>
        <taxon>Strongyloidea</taxon>
        <taxon>Heligmosomidae</taxon>
        <taxon>Heligmosomoides</taxon>
    </lineage>
</organism>
<dbReference type="GO" id="GO:0031297">
    <property type="term" value="P:replication fork processing"/>
    <property type="evidence" value="ECO:0007669"/>
    <property type="project" value="TreeGrafter"/>
</dbReference>
<dbReference type="GO" id="GO:0000014">
    <property type="term" value="F:single-stranded DNA endodeoxyribonuclease activity"/>
    <property type="evidence" value="ECO:0007669"/>
    <property type="project" value="TreeGrafter"/>
</dbReference>
<dbReference type="WBParaSite" id="HPBE_0001618601-mRNA-1">
    <property type="protein sequence ID" value="HPBE_0001618601-mRNA-1"/>
    <property type="gene ID" value="HPBE_0001618601"/>
</dbReference>
<dbReference type="InterPro" id="IPR001888">
    <property type="entry name" value="Transposase_1"/>
</dbReference>
<keyword evidence="3" id="KW-1185">Reference proteome</keyword>
<dbReference type="GO" id="GO:0035861">
    <property type="term" value="C:site of double-strand break"/>
    <property type="evidence" value="ECO:0007669"/>
    <property type="project" value="TreeGrafter"/>
</dbReference>
<dbReference type="GO" id="GO:0015074">
    <property type="term" value="P:DNA integration"/>
    <property type="evidence" value="ECO:0007669"/>
    <property type="project" value="TreeGrafter"/>
</dbReference>
<sequence>MKEQSPLGRRASIGTASSAAVTNRLRTPEHRSTTYAGQTAHLTNTPKSTVQDVLRSSGKVAKLPRVVPHALTPQDQRKRVDTCTSLLNRRRTFACIDSIVTNDEKYCVYDTLVRRKHWVDFDELPQPQPKPDHDKKELLFFWWDINGPVLWELVPTGSMVDSNVFCAQLEKMSEILHNRNPRRGKILLFTDNARPHTAKDAQKKLEELGIELVPHPPYLSDLPPSDYHVFRSLQSFSAGKKFAAREEVKRGVNNFLPSNSPEFSARGVRPLPET</sequence>
<dbReference type="EMBL" id="UZAH01029277">
    <property type="protein sequence ID" value="VDP05203.1"/>
    <property type="molecule type" value="Genomic_DNA"/>
</dbReference>
<dbReference type="GO" id="GO:0046975">
    <property type="term" value="F:histone H3K36 methyltransferase activity"/>
    <property type="evidence" value="ECO:0007669"/>
    <property type="project" value="TreeGrafter"/>
</dbReference>
<dbReference type="InterPro" id="IPR036397">
    <property type="entry name" value="RNaseH_sf"/>
</dbReference>
<reference evidence="4" key="2">
    <citation type="submission" date="2019-09" db="UniProtKB">
        <authorList>
            <consortium name="WormBaseParasite"/>
        </authorList>
    </citation>
    <scope>IDENTIFICATION</scope>
</reference>
<dbReference type="PANTHER" id="PTHR46060">
    <property type="entry name" value="MARINER MOS1 TRANSPOSASE-LIKE PROTEIN"/>
    <property type="match status" value="1"/>
</dbReference>
<evidence type="ECO:0000313" key="2">
    <source>
        <dbReference type="EMBL" id="VDP05203.1"/>
    </source>
</evidence>
<dbReference type="GO" id="GO:0000729">
    <property type="term" value="P:DNA double-strand break processing"/>
    <property type="evidence" value="ECO:0007669"/>
    <property type="project" value="TreeGrafter"/>
</dbReference>